<feature type="compositionally biased region" description="Basic residues" evidence="1">
    <location>
        <begin position="82"/>
        <end position="96"/>
    </location>
</feature>
<dbReference type="AlphaFoldDB" id="A0A6A4GGW6"/>
<reference evidence="2" key="1">
    <citation type="journal article" date="2019" name="Environ. Microbiol.">
        <title>Fungal ecological strategies reflected in gene transcription - a case study of two litter decomposers.</title>
        <authorList>
            <person name="Barbi F."/>
            <person name="Kohler A."/>
            <person name="Barry K."/>
            <person name="Baskaran P."/>
            <person name="Daum C."/>
            <person name="Fauchery L."/>
            <person name="Ihrmark K."/>
            <person name="Kuo A."/>
            <person name="LaButti K."/>
            <person name="Lipzen A."/>
            <person name="Morin E."/>
            <person name="Grigoriev I.V."/>
            <person name="Henrissat B."/>
            <person name="Lindahl B."/>
            <person name="Martin F."/>
        </authorList>
    </citation>
    <scope>NUCLEOTIDE SEQUENCE</scope>
    <source>
        <strain evidence="2">JB14</strain>
    </source>
</reference>
<feature type="region of interest" description="Disordered" evidence="1">
    <location>
        <begin position="77"/>
        <end position="128"/>
    </location>
</feature>
<keyword evidence="3" id="KW-1185">Reference proteome</keyword>
<evidence type="ECO:0000313" key="2">
    <source>
        <dbReference type="EMBL" id="KAE9384700.1"/>
    </source>
</evidence>
<dbReference type="Proteomes" id="UP000799118">
    <property type="component" value="Unassembled WGS sequence"/>
</dbReference>
<protein>
    <submittedName>
        <fullName evidence="2">Uncharacterized protein</fullName>
    </submittedName>
</protein>
<dbReference type="EMBL" id="ML770094">
    <property type="protein sequence ID" value="KAE9384700.1"/>
    <property type="molecule type" value="Genomic_DNA"/>
</dbReference>
<evidence type="ECO:0000256" key="1">
    <source>
        <dbReference type="SAM" id="MobiDB-lite"/>
    </source>
</evidence>
<evidence type="ECO:0000313" key="3">
    <source>
        <dbReference type="Proteomes" id="UP000799118"/>
    </source>
</evidence>
<proteinExistence type="predicted"/>
<sequence length="128" mass="14049">MSFSDPNFKIDFNDAPKASTQNKQGKGIDADGKPVAPVGQKLFASDVPFKDKKLHPGELKPAMVNVINRLLDKIRSREAVKPTKKKKERFTNHRHLGKDTKASDAPASESATTPSDSCSITFLQRGTQ</sequence>
<feature type="region of interest" description="Disordered" evidence="1">
    <location>
        <begin position="1"/>
        <end position="34"/>
    </location>
</feature>
<gene>
    <name evidence="2" type="ORF">BT96DRAFT_1007799</name>
</gene>
<dbReference type="OrthoDB" id="197206at2759"/>
<feature type="compositionally biased region" description="Polar residues" evidence="1">
    <location>
        <begin position="109"/>
        <end position="128"/>
    </location>
</feature>
<name>A0A6A4GGW6_9AGAR</name>
<organism evidence="2 3">
    <name type="scientific">Gymnopus androsaceus JB14</name>
    <dbReference type="NCBI Taxonomy" id="1447944"/>
    <lineage>
        <taxon>Eukaryota</taxon>
        <taxon>Fungi</taxon>
        <taxon>Dikarya</taxon>
        <taxon>Basidiomycota</taxon>
        <taxon>Agaricomycotina</taxon>
        <taxon>Agaricomycetes</taxon>
        <taxon>Agaricomycetidae</taxon>
        <taxon>Agaricales</taxon>
        <taxon>Marasmiineae</taxon>
        <taxon>Omphalotaceae</taxon>
        <taxon>Gymnopus</taxon>
    </lineage>
</organism>
<dbReference type="Gene3D" id="1.10.240.10">
    <property type="entry name" value="Tyrosyl-Transfer RNA Synthetase"/>
    <property type="match status" value="1"/>
</dbReference>
<accession>A0A6A4GGW6</accession>